<dbReference type="PANTHER" id="PTHR35162">
    <property type="entry name" value="OS08G0516600 PROTEIN"/>
    <property type="match status" value="1"/>
</dbReference>
<organism evidence="2 3">
    <name type="scientific">Hordeum vulgare subsp. vulgare</name>
    <name type="common">Domesticated barley</name>
    <dbReference type="NCBI Taxonomy" id="112509"/>
    <lineage>
        <taxon>Eukaryota</taxon>
        <taxon>Viridiplantae</taxon>
        <taxon>Streptophyta</taxon>
        <taxon>Embryophyta</taxon>
        <taxon>Tracheophyta</taxon>
        <taxon>Spermatophyta</taxon>
        <taxon>Magnoliopsida</taxon>
        <taxon>Liliopsida</taxon>
        <taxon>Poales</taxon>
        <taxon>Poaceae</taxon>
        <taxon>BOP clade</taxon>
        <taxon>Pooideae</taxon>
        <taxon>Triticodae</taxon>
        <taxon>Triticeae</taxon>
        <taxon>Hordeinae</taxon>
        <taxon>Hordeum</taxon>
    </lineage>
</organism>
<dbReference type="OMA" id="YRCCRTP"/>
<dbReference type="GeneID" id="123447472"/>
<evidence type="ECO:0000313" key="3">
    <source>
        <dbReference type="Proteomes" id="UP000011116"/>
    </source>
</evidence>
<reference evidence="2" key="2">
    <citation type="submission" date="2020-10" db="EMBL/GenBank/DDBJ databases">
        <authorList>
            <person name="Scholz U."/>
            <person name="Mascher M."/>
            <person name="Fiebig A."/>
        </authorList>
    </citation>
    <scope>NUCLEOTIDE SEQUENCE [LARGE SCALE GENOMIC DNA]</scope>
    <source>
        <strain evidence="2">cv. Morex</strain>
    </source>
</reference>
<dbReference type="OrthoDB" id="662905at2759"/>
<evidence type="ECO:0000313" key="2">
    <source>
        <dbReference type="EnsemblPlants" id="HORVU.MOREX.r3.4HG0414340.1.CDS1"/>
    </source>
</evidence>
<dbReference type="InterPro" id="IPR053115">
    <property type="entry name" value="CDK_inhibitor"/>
</dbReference>
<evidence type="ECO:0000256" key="1">
    <source>
        <dbReference type="SAM" id="MobiDB-lite"/>
    </source>
</evidence>
<dbReference type="Gramene" id="HORVU.MOREX.r3.4HG0414340.1">
    <property type="protein sequence ID" value="HORVU.MOREX.r3.4HG0414340.1.CDS1"/>
    <property type="gene ID" value="HORVU.MOREX.r3.4HG0414340"/>
</dbReference>
<dbReference type="RefSeq" id="XP_044980013.1">
    <property type="nucleotide sequence ID" value="XM_045124078.1"/>
</dbReference>
<dbReference type="Proteomes" id="UP000011116">
    <property type="component" value="Chromosome 4H"/>
</dbReference>
<dbReference type="PANTHER" id="PTHR35162:SF11">
    <property type="entry name" value="CYCLIN-DEPENDENT PROTEIN KINASE INHIBITOR EL2"/>
    <property type="match status" value="1"/>
</dbReference>
<dbReference type="GO" id="GO:0004861">
    <property type="term" value="F:cyclin-dependent protein serine/threonine kinase inhibitor activity"/>
    <property type="evidence" value="ECO:0000318"/>
    <property type="project" value="GO_Central"/>
</dbReference>
<sequence length="119" mass="12874">MAAASPEFFKPSAFSPRLHLLGAGAGPAFDDGGCDEGDYYRCCRTPTGAGIGYLGQDATCPPAPRKPRPQPDAACRKRLFDVGVISLRFDDLDAIFRPSPPCDDKQQQRSRRSSRASLN</sequence>
<keyword evidence="3" id="KW-1185">Reference proteome</keyword>
<gene>
    <name evidence="2" type="primary">LOC123447472</name>
</gene>
<proteinExistence type="predicted"/>
<name>A0A8I6Y3C7_HORVV</name>
<dbReference type="AlphaFoldDB" id="A0A8I6Y3C7"/>
<feature type="compositionally biased region" description="Basic residues" evidence="1">
    <location>
        <begin position="108"/>
        <end position="119"/>
    </location>
</feature>
<dbReference type="KEGG" id="hvg:123447472"/>
<reference evidence="2" key="3">
    <citation type="submission" date="2022-01" db="UniProtKB">
        <authorList>
            <consortium name="EnsemblPlants"/>
        </authorList>
    </citation>
    <scope>IDENTIFICATION</scope>
    <source>
        <strain evidence="2">subsp. vulgare</strain>
    </source>
</reference>
<protein>
    <submittedName>
        <fullName evidence="2">Uncharacterized protein</fullName>
    </submittedName>
</protein>
<feature type="region of interest" description="Disordered" evidence="1">
    <location>
        <begin position="96"/>
        <end position="119"/>
    </location>
</feature>
<dbReference type="Gramene" id="HORVU.MOREX.r2.4HG0345310.1">
    <property type="protein sequence ID" value="HORVU.MOREX.r2.4HG0345310.1.CDS.1"/>
    <property type="gene ID" value="HORVU.MOREX.r2.4HG0345310"/>
</dbReference>
<accession>A0A8I6Y3C7</accession>
<dbReference type="EnsemblPlants" id="HORVU.MOREX.r3.4HG0414340.1">
    <property type="protein sequence ID" value="HORVU.MOREX.r3.4HG0414340.1.CDS1"/>
    <property type="gene ID" value="HORVU.MOREX.r3.4HG0414340"/>
</dbReference>
<reference evidence="3" key="1">
    <citation type="journal article" date="2012" name="Nature">
        <title>A physical, genetic and functional sequence assembly of the barley genome.</title>
        <authorList>
            <consortium name="The International Barley Genome Sequencing Consortium"/>
            <person name="Mayer K.F."/>
            <person name="Waugh R."/>
            <person name="Brown J.W."/>
            <person name="Schulman A."/>
            <person name="Langridge P."/>
            <person name="Platzer M."/>
            <person name="Fincher G.B."/>
            <person name="Muehlbauer G.J."/>
            <person name="Sato K."/>
            <person name="Close T.J."/>
            <person name="Wise R.P."/>
            <person name="Stein N."/>
        </authorList>
    </citation>
    <scope>NUCLEOTIDE SEQUENCE [LARGE SCALE GENOMIC DNA]</scope>
    <source>
        <strain evidence="3">cv. Morex</strain>
    </source>
</reference>